<evidence type="ECO:0000256" key="1">
    <source>
        <dbReference type="SAM" id="MobiDB-lite"/>
    </source>
</evidence>
<name>A0A830C6T6_9LAMI</name>
<feature type="compositionally biased region" description="Polar residues" evidence="1">
    <location>
        <begin position="72"/>
        <end position="88"/>
    </location>
</feature>
<dbReference type="OrthoDB" id="1938423at2759"/>
<protein>
    <submittedName>
        <fullName evidence="2">Uncharacterized protein</fullName>
    </submittedName>
</protein>
<gene>
    <name evidence="2" type="ORF">PHJA_001251500</name>
</gene>
<feature type="compositionally biased region" description="Basic and acidic residues" evidence="1">
    <location>
        <begin position="117"/>
        <end position="133"/>
    </location>
</feature>
<dbReference type="EMBL" id="BMAC01000234">
    <property type="protein sequence ID" value="GFP91075.1"/>
    <property type="molecule type" value="Genomic_DNA"/>
</dbReference>
<proteinExistence type="predicted"/>
<comment type="caution">
    <text evidence="2">The sequence shown here is derived from an EMBL/GenBank/DDBJ whole genome shotgun (WGS) entry which is preliminary data.</text>
</comment>
<reference evidence="2" key="1">
    <citation type="submission" date="2020-07" db="EMBL/GenBank/DDBJ databases">
        <title>Ethylene signaling mediates host invasion by parasitic plants.</title>
        <authorList>
            <person name="Yoshida S."/>
        </authorList>
    </citation>
    <scope>NUCLEOTIDE SEQUENCE</scope>
    <source>
        <strain evidence="2">Okayama</strain>
    </source>
</reference>
<organism evidence="2 3">
    <name type="scientific">Phtheirospermum japonicum</name>
    <dbReference type="NCBI Taxonomy" id="374723"/>
    <lineage>
        <taxon>Eukaryota</taxon>
        <taxon>Viridiplantae</taxon>
        <taxon>Streptophyta</taxon>
        <taxon>Embryophyta</taxon>
        <taxon>Tracheophyta</taxon>
        <taxon>Spermatophyta</taxon>
        <taxon>Magnoliopsida</taxon>
        <taxon>eudicotyledons</taxon>
        <taxon>Gunneridae</taxon>
        <taxon>Pentapetalae</taxon>
        <taxon>asterids</taxon>
        <taxon>lamiids</taxon>
        <taxon>Lamiales</taxon>
        <taxon>Orobanchaceae</taxon>
        <taxon>Orobanchaceae incertae sedis</taxon>
        <taxon>Phtheirospermum</taxon>
    </lineage>
</organism>
<dbReference type="AlphaFoldDB" id="A0A830C6T6"/>
<evidence type="ECO:0000313" key="3">
    <source>
        <dbReference type="Proteomes" id="UP000653305"/>
    </source>
</evidence>
<dbReference type="Proteomes" id="UP000653305">
    <property type="component" value="Unassembled WGS sequence"/>
</dbReference>
<feature type="compositionally biased region" description="Basic and acidic residues" evidence="1">
    <location>
        <begin position="21"/>
        <end position="38"/>
    </location>
</feature>
<keyword evidence="3" id="KW-1185">Reference proteome</keyword>
<feature type="region of interest" description="Disordered" evidence="1">
    <location>
        <begin position="212"/>
        <end position="236"/>
    </location>
</feature>
<evidence type="ECO:0000313" key="2">
    <source>
        <dbReference type="EMBL" id="GFP91075.1"/>
    </source>
</evidence>
<sequence length="638" mass="72223">MRRPKRVRFVDGEMDGVPAHDSPERCEATESPRSDAPKTSEFAYFRKVKNGAVHGHSRSLHKESGNSKRPKTNNLVAETSGAFSTPNKPSRKKFNISVSGERAGPSDHNILLTPRVSKYDEPDQRKQTDKGEKGSSLLFENVTPVGQSSFSSPLHGASENSENEYDEKGIFSAKRHRLRQWAAQTLFSEEAEKVHPKGFDLVTALMSRLFPKDNENNNNSSNEDADTTSKPPILHEPNNLYTGLHLSKRDWDNDIPKITSGRSSEIILSERDTFVSRLPFHSYETESRAQDLLDQQHPRTRLYNTSPTQNDFSLCVPFENYNKPSGSFRFEGLDEFSSITDRPREEQLHRPLLDWDPSEWGKEDILGSSGFYDDDTENVHAGFPTSWSVGQKRLCSTFSNYFPEFGSIPKICSTSRLTQDLQSTPKCIILGEETSDGNLLCDQNIILGSSGFYDDDTENVLTRFPTSWSVGQKRLCSSFSNYLPKFGLLMKNSSTGCLTQDSPSAPKCIVLGEDINDENLLCEQNIIFPHRDQHWPESDYRQKCLSASDFSSEDNYPSIFHAWQYPQNKSSLYSPGKPVTRFSEGAFFNHNLLPSNHHQSSLGTFVNRPLLLYHVSCDRADQELYFGDKDIEWNIDKS</sequence>
<feature type="region of interest" description="Disordered" evidence="1">
    <location>
        <begin position="1"/>
        <end position="165"/>
    </location>
</feature>
<accession>A0A830C6T6</accession>